<dbReference type="CDD" id="cd07012">
    <property type="entry name" value="PBP2_Bug_TTT"/>
    <property type="match status" value="1"/>
</dbReference>
<dbReference type="SUPFAM" id="SSF53850">
    <property type="entry name" value="Periplasmic binding protein-like II"/>
    <property type="match status" value="1"/>
</dbReference>
<keyword evidence="2" id="KW-0614">Plasmid</keyword>
<keyword evidence="3" id="KW-1185">Reference proteome</keyword>
<evidence type="ECO:0000256" key="1">
    <source>
        <dbReference type="ARBA" id="ARBA00006987"/>
    </source>
</evidence>
<dbReference type="InterPro" id="IPR005064">
    <property type="entry name" value="BUG"/>
</dbReference>
<proteinExistence type="inferred from homology"/>
<dbReference type="Gene3D" id="3.40.190.150">
    <property type="entry name" value="Bordetella uptake gene, domain 1"/>
    <property type="match status" value="1"/>
</dbReference>
<dbReference type="AlphaFoldDB" id="A0A221KJQ4"/>
<dbReference type="PANTHER" id="PTHR42928">
    <property type="entry name" value="TRICARBOXYLATE-BINDING PROTEIN"/>
    <property type="match status" value="1"/>
</dbReference>
<geneLocation type="plasmid" evidence="3">
    <name>pvf1</name>
</geneLocation>
<evidence type="ECO:0000313" key="3">
    <source>
        <dbReference type="Proteomes" id="UP000199729"/>
    </source>
</evidence>
<evidence type="ECO:0000313" key="2">
    <source>
        <dbReference type="EMBL" id="ASM79139.1"/>
    </source>
</evidence>
<dbReference type="Proteomes" id="UP000199729">
    <property type="component" value="Plasmid pVF1"/>
</dbReference>
<keyword evidence="2" id="KW-0675">Receptor</keyword>
<protein>
    <submittedName>
        <fullName evidence="2">Extracytoplasmic-binding receptor</fullName>
    </submittedName>
</protein>
<gene>
    <name evidence="2" type="ORF">VITFI_CDS3362</name>
</gene>
<sequence>MGWGTAGLCVPWTGHAASELWPGQPVTVVVGFAKGSVSEVLASTLAEPMSRVIGQPVKVEIVEGKSGALAAARVAQSTDGHTLGIVMSNTLTVAKSIDPSLPYEPSKDLRPVAFTSDDAMVLVAAAREPSTTSAADFLAAARIAGDKWRYGSQGVGSVGHLGMELLGMKAGLKARHVALGSGPEVLEAIRSGQVQMGMTSTTLATPGNGRMQGLKALAVTSYGRAELLPDLPSLRESGVVGFDHRIWSAMVAPRRWSEAQVSYMVAVMDRVLHDKPWVTKLRQQGVNVPRDTTPAQVNREIVRENRLLGGIVEIRQLAK</sequence>
<dbReference type="PANTHER" id="PTHR42928:SF5">
    <property type="entry name" value="BLR1237 PROTEIN"/>
    <property type="match status" value="1"/>
</dbReference>
<comment type="similarity">
    <text evidence="1">Belongs to the UPF0065 (bug) family.</text>
</comment>
<dbReference type="InterPro" id="IPR042100">
    <property type="entry name" value="Bug_dom1"/>
</dbReference>
<reference evidence="2 3" key="1">
    <citation type="submission" date="2017-07" db="EMBL/GenBank/DDBJ databases">
        <title>Complete Genome Sequence of the cosmetic ferment Vitreoscilla filiformis (ATCC15551).</title>
        <authorList>
            <person name="Contreras S."/>
            <person name="Sagory-Zalkind P."/>
            <person name="Blanquart H."/>
            <person name="Iltis A."/>
            <person name="Morand S.C."/>
        </authorList>
    </citation>
    <scope>NUCLEOTIDE SEQUENCE [LARGE SCALE GENOMIC DNA]</scope>
    <source>
        <strain evidence="2 3">ATCC 15551</strain>
        <plasmid evidence="3">Plasmid pvf1</plasmid>
    </source>
</reference>
<name>A0A221KJQ4_VITFI</name>
<dbReference type="Gene3D" id="3.40.190.10">
    <property type="entry name" value="Periplasmic binding protein-like II"/>
    <property type="match status" value="1"/>
</dbReference>
<dbReference type="EMBL" id="CP022424">
    <property type="protein sequence ID" value="ASM79139.1"/>
    <property type="molecule type" value="Genomic_DNA"/>
</dbReference>
<dbReference type="KEGG" id="vff:VITFI_CDS3362"/>
<organism evidence="2 3">
    <name type="scientific">Vitreoscilla filiformis</name>
    <dbReference type="NCBI Taxonomy" id="63"/>
    <lineage>
        <taxon>Bacteria</taxon>
        <taxon>Pseudomonadati</taxon>
        <taxon>Pseudomonadota</taxon>
        <taxon>Betaproteobacteria</taxon>
        <taxon>Neisseriales</taxon>
        <taxon>Neisseriaceae</taxon>
        <taxon>Vitreoscilla</taxon>
    </lineage>
</organism>
<dbReference type="Pfam" id="PF03401">
    <property type="entry name" value="TctC"/>
    <property type="match status" value="1"/>
</dbReference>
<accession>A0A221KJQ4</accession>